<dbReference type="AlphaFoldDB" id="A0A6L2P2P0"/>
<dbReference type="EMBL" id="BKCJ010010685">
    <property type="protein sequence ID" value="GEU92673.1"/>
    <property type="molecule type" value="Genomic_DNA"/>
</dbReference>
<gene>
    <name evidence="1" type="ORF">Tci_064651</name>
</gene>
<reference evidence="1" key="1">
    <citation type="journal article" date="2019" name="Sci. Rep.">
        <title>Draft genome of Tanacetum cinerariifolium, the natural source of mosquito coil.</title>
        <authorList>
            <person name="Yamashiro T."/>
            <person name="Shiraishi A."/>
            <person name="Satake H."/>
            <person name="Nakayama K."/>
        </authorList>
    </citation>
    <scope>NUCLEOTIDE SEQUENCE</scope>
</reference>
<accession>A0A6L2P2P0</accession>
<name>A0A6L2P2P0_TANCI</name>
<protein>
    <submittedName>
        <fullName evidence="1">ABC transporter E family member 2-like isoform X2</fullName>
    </submittedName>
</protein>
<organism evidence="1">
    <name type="scientific">Tanacetum cinerariifolium</name>
    <name type="common">Dalmatian daisy</name>
    <name type="synonym">Chrysanthemum cinerariifolium</name>
    <dbReference type="NCBI Taxonomy" id="118510"/>
    <lineage>
        <taxon>Eukaryota</taxon>
        <taxon>Viridiplantae</taxon>
        <taxon>Streptophyta</taxon>
        <taxon>Embryophyta</taxon>
        <taxon>Tracheophyta</taxon>
        <taxon>Spermatophyta</taxon>
        <taxon>Magnoliopsida</taxon>
        <taxon>eudicotyledons</taxon>
        <taxon>Gunneridae</taxon>
        <taxon>Pentapetalae</taxon>
        <taxon>asterids</taxon>
        <taxon>campanulids</taxon>
        <taxon>Asterales</taxon>
        <taxon>Asteraceae</taxon>
        <taxon>Asteroideae</taxon>
        <taxon>Anthemideae</taxon>
        <taxon>Anthemidinae</taxon>
        <taxon>Tanacetum</taxon>
    </lineage>
</organism>
<sequence length="163" mass="18619">MVELRHNYRRTSRLCSANEMPAPMAPSAAAMALRKPLEPFGIEELMDRDVRDLSGGELERVALCICLGKLSLQGHTNIGIKKFVPNGEKCLGNNLTRISIFTVITYVSLRCSGNTTWIMRRTLNISLTFHSWSRLSPFQYQLTWSEKVNRNACNFVRIETRIR</sequence>
<comment type="caution">
    <text evidence="1">The sequence shown here is derived from an EMBL/GenBank/DDBJ whole genome shotgun (WGS) entry which is preliminary data.</text>
</comment>
<proteinExistence type="predicted"/>
<evidence type="ECO:0000313" key="1">
    <source>
        <dbReference type="EMBL" id="GEU92673.1"/>
    </source>
</evidence>